<dbReference type="Proteomes" id="UP000010988">
    <property type="component" value="Unassembled WGS sequence"/>
</dbReference>
<protein>
    <submittedName>
        <fullName evidence="3">Uncharacterized protein</fullName>
    </submittedName>
</protein>
<dbReference type="InterPro" id="IPR046719">
    <property type="entry name" value="DUF6611"/>
</dbReference>
<dbReference type="EMBL" id="BANR01000019">
    <property type="protein sequence ID" value="GAC50054.1"/>
    <property type="molecule type" value="Genomic_DNA"/>
</dbReference>
<keyword evidence="4" id="KW-1185">Reference proteome</keyword>
<keyword evidence="2" id="KW-0472">Membrane</keyword>
<accession>L7KN71</accession>
<evidence type="ECO:0000256" key="2">
    <source>
        <dbReference type="SAM" id="Phobius"/>
    </source>
</evidence>
<evidence type="ECO:0000256" key="1">
    <source>
        <dbReference type="SAM" id="MobiDB-lite"/>
    </source>
</evidence>
<evidence type="ECO:0000313" key="3">
    <source>
        <dbReference type="EMBL" id="GAC50054.1"/>
    </source>
</evidence>
<feature type="region of interest" description="Disordered" evidence="1">
    <location>
        <begin position="1"/>
        <end position="24"/>
    </location>
</feature>
<dbReference type="AlphaFoldDB" id="L7KN71"/>
<organism evidence="3 4">
    <name type="scientific">Gordonia aichiensis NBRC 108223</name>
    <dbReference type="NCBI Taxonomy" id="1220583"/>
    <lineage>
        <taxon>Bacteria</taxon>
        <taxon>Bacillati</taxon>
        <taxon>Actinomycetota</taxon>
        <taxon>Actinomycetes</taxon>
        <taxon>Mycobacteriales</taxon>
        <taxon>Gordoniaceae</taxon>
        <taxon>Gordonia</taxon>
    </lineage>
</organism>
<feature type="transmembrane region" description="Helical" evidence="2">
    <location>
        <begin position="107"/>
        <end position="124"/>
    </location>
</feature>
<feature type="transmembrane region" description="Helical" evidence="2">
    <location>
        <begin position="83"/>
        <end position="101"/>
    </location>
</feature>
<keyword evidence="2" id="KW-0812">Transmembrane</keyword>
<comment type="caution">
    <text evidence="3">The sequence shown here is derived from an EMBL/GenBank/DDBJ whole genome shotgun (WGS) entry which is preliminary data.</text>
</comment>
<proteinExistence type="predicted"/>
<sequence length="206" mass="22241">MSSPGRPLGSPEPEPEPQRKPCISAETSDASGSVLIDRLAEGPSVWGSFSAGTGRFGVCRYRLVVFPPGVNSMQRRRLRLWRGWPVWGPLVWLAVAVGLSACGASGPVVLAAATTVFVVSGVAARRAAGRLPATVRTVDLTTIPGYDIPEGMPTPRSIANTVSELRSADRRLARGAITPVEHEVVWQRVYDSLPPRRRRPPMVARR</sequence>
<reference evidence="3 4" key="1">
    <citation type="submission" date="2012-12" db="EMBL/GenBank/DDBJ databases">
        <title>Whole genome shotgun sequence of Gordonia aichiensis NBRC 108223.</title>
        <authorList>
            <person name="Isaki-Nakamura S."/>
            <person name="Hosoyama A."/>
            <person name="Tsuchikane K."/>
            <person name="Ando Y."/>
            <person name="Baba S."/>
            <person name="Ohji S."/>
            <person name="Hamada M."/>
            <person name="Tamura T."/>
            <person name="Yamazoe A."/>
            <person name="Yamazaki S."/>
            <person name="Fujita N."/>
        </authorList>
    </citation>
    <scope>NUCLEOTIDE SEQUENCE [LARGE SCALE GENOMIC DNA]</scope>
    <source>
        <strain evidence="3 4">NBRC 108223</strain>
    </source>
</reference>
<dbReference type="OrthoDB" id="5118875at2"/>
<keyword evidence="2" id="KW-1133">Transmembrane helix</keyword>
<name>L7KN71_9ACTN</name>
<dbReference type="eggNOG" id="ENOG5031E5W">
    <property type="taxonomic scope" value="Bacteria"/>
</dbReference>
<dbReference type="Pfam" id="PF20315">
    <property type="entry name" value="DUF6611"/>
    <property type="match status" value="1"/>
</dbReference>
<dbReference type="STRING" id="1220583.GOACH_19_00580"/>
<gene>
    <name evidence="3" type="ORF">GOACH_19_00580</name>
</gene>
<dbReference type="RefSeq" id="WP_005177263.1">
    <property type="nucleotide sequence ID" value="NZ_BANR01000019.1"/>
</dbReference>
<evidence type="ECO:0000313" key="4">
    <source>
        <dbReference type="Proteomes" id="UP000010988"/>
    </source>
</evidence>